<name>A0A812H6J1_9DINO</name>
<organism evidence="2 3">
    <name type="scientific">Symbiodinium natans</name>
    <dbReference type="NCBI Taxonomy" id="878477"/>
    <lineage>
        <taxon>Eukaryota</taxon>
        <taxon>Sar</taxon>
        <taxon>Alveolata</taxon>
        <taxon>Dinophyceae</taxon>
        <taxon>Suessiales</taxon>
        <taxon>Symbiodiniaceae</taxon>
        <taxon>Symbiodinium</taxon>
    </lineage>
</organism>
<sequence>MASVGAASGVSGAAGGLRARPFSARGRLTREPAAREPSVLVHGCNEPPPDAGGAGLQGPGHFRHFANTSRAVIQDPLRQGDQIERDLQFYSMPRKCTCQGRECGPMRTLDVARINKERHNWQRIDTFQTPYGNGQASWEGSQQRTRTSSRDRARAMSTQALAGLGLELEDLRAEVRTGLADAKEDLSQTIAMAVNQIISELRQDVRTACQEACAREDARQPPPEEPVVVSPAVEAERPQSPMPTAILTELCQQVLQACRSMCEEVERSGRSSREELESLRELREVPQFISQMWSRMDQNHTELKQTLREMDFSKLLEFTQDCRTQMASDSRALQDMLEATRLSMAEAAEASQKVTAVDPAPILEPMQQLVDAVDSRSARVLEEIQKGQRSEVEPLEKA</sequence>
<reference evidence="2" key="1">
    <citation type="submission" date="2021-02" db="EMBL/GenBank/DDBJ databases">
        <authorList>
            <person name="Dougan E. K."/>
            <person name="Rhodes N."/>
            <person name="Thang M."/>
            <person name="Chan C."/>
        </authorList>
    </citation>
    <scope>NUCLEOTIDE SEQUENCE</scope>
</reference>
<keyword evidence="3" id="KW-1185">Reference proteome</keyword>
<evidence type="ECO:0000313" key="2">
    <source>
        <dbReference type="EMBL" id="CAE6943089.1"/>
    </source>
</evidence>
<evidence type="ECO:0000256" key="1">
    <source>
        <dbReference type="SAM" id="MobiDB-lite"/>
    </source>
</evidence>
<comment type="caution">
    <text evidence="2">The sequence shown here is derived from an EMBL/GenBank/DDBJ whole genome shotgun (WGS) entry which is preliminary data.</text>
</comment>
<gene>
    <name evidence="2" type="ORF">SNAT2548_LOCUS1293</name>
</gene>
<dbReference type="AlphaFoldDB" id="A0A812H6J1"/>
<feature type="region of interest" description="Disordered" evidence="1">
    <location>
        <begin position="127"/>
        <end position="150"/>
    </location>
</feature>
<protein>
    <submittedName>
        <fullName evidence="2">Uncharacterized protein</fullName>
    </submittedName>
</protein>
<proteinExistence type="predicted"/>
<dbReference type="EMBL" id="CAJNDS010000069">
    <property type="protein sequence ID" value="CAE6943089.1"/>
    <property type="molecule type" value="Genomic_DNA"/>
</dbReference>
<accession>A0A812H6J1</accession>
<feature type="compositionally biased region" description="Polar residues" evidence="1">
    <location>
        <begin position="127"/>
        <end position="141"/>
    </location>
</feature>
<evidence type="ECO:0000313" key="3">
    <source>
        <dbReference type="Proteomes" id="UP000604046"/>
    </source>
</evidence>
<dbReference type="OrthoDB" id="10675476at2759"/>
<dbReference type="Proteomes" id="UP000604046">
    <property type="component" value="Unassembled WGS sequence"/>
</dbReference>